<dbReference type="Proteomes" id="UP000001942">
    <property type="component" value="Chromosome"/>
</dbReference>
<dbReference type="HOGENOM" id="CLU_3404510_0_0_5"/>
<gene>
    <name evidence="1" type="ordered locus">NSE_0387</name>
</gene>
<name>Q2GE20_EHRS3</name>
<reference evidence="1 2" key="1">
    <citation type="journal article" date="2006" name="PLoS Genet.">
        <title>Comparative genomics of emerging human ehrlichiosis agents.</title>
        <authorList>
            <person name="Dunning Hotopp J.C."/>
            <person name="Lin M."/>
            <person name="Madupu R."/>
            <person name="Crabtree J."/>
            <person name="Angiuoli S.V."/>
            <person name="Eisen J.A."/>
            <person name="Seshadri R."/>
            <person name="Ren Q."/>
            <person name="Wu M."/>
            <person name="Utterback T.R."/>
            <person name="Smith S."/>
            <person name="Lewis M."/>
            <person name="Khouri H."/>
            <person name="Zhang C."/>
            <person name="Niu H."/>
            <person name="Lin Q."/>
            <person name="Ohashi N."/>
            <person name="Zhi N."/>
            <person name="Nelson W."/>
            <person name="Brinkac L.M."/>
            <person name="Dodson R.J."/>
            <person name="Rosovitz M.J."/>
            <person name="Sundaram J."/>
            <person name="Daugherty S.C."/>
            <person name="Davidsen T."/>
            <person name="Durkin A.S."/>
            <person name="Gwinn M."/>
            <person name="Haft D.H."/>
            <person name="Selengut J.D."/>
            <person name="Sullivan S.A."/>
            <person name="Zafar N."/>
            <person name="Zhou L."/>
            <person name="Benahmed F."/>
            <person name="Forberger H."/>
            <person name="Halpin R."/>
            <person name="Mulligan S."/>
            <person name="Robinson J."/>
            <person name="White O."/>
            <person name="Rikihisa Y."/>
            <person name="Tettelin H."/>
        </authorList>
    </citation>
    <scope>NUCLEOTIDE SEQUENCE [LARGE SCALE GENOMIC DNA]</scope>
    <source>
        <strain evidence="2">ATCC VR-367 / Miyayama</strain>
    </source>
</reference>
<dbReference type="AlphaFoldDB" id="Q2GE20"/>
<accession>Q2GE20</accession>
<dbReference type="KEGG" id="nse:NSE_0387"/>
<proteinExistence type="predicted"/>
<sequence length="30" mass="3408">MGLCMESITAKVKSQKYRTGFLLLKEVFSV</sequence>
<keyword evidence="2" id="KW-1185">Reference proteome</keyword>
<organism evidence="1 2">
    <name type="scientific">Ehrlichia sennetsu (strain ATCC VR-367 / Miyayama)</name>
    <name type="common">Neorickettsia sennetsu</name>
    <dbReference type="NCBI Taxonomy" id="222891"/>
    <lineage>
        <taxon>Bacteria</taxon>
        <taxon>Pseudomonadati</taxon>
        <taxon>Pseudomonadota</taxon>
        <taxon>Alphaproteobacteria</taxon>
        <taxon>Rickettsiales</taxon>
        <taxon>Anaplasmataceae</taxon>
        <taxon>Ehrlichia</taxon>
    </lineage>
</organism>
<dbReference type="EMBL" id="CP000237">
    <property type="protein sequence ID" value="ABD46421.1"/>
    <property type="molecule type" value="Genomic_DNA"/>
</dbReference>
<evidence type="ECO:0000313" key="1">
    <source>
        <dbReference type="EMBL" id="ABD46421.1"/>
    </source>
</evidence>
<evidence type="ECO:0000313" key="2">
    <source>
        <dbReference type="Proteomes" id="UP000001942"/>
    </source>
</evidence>
<dbReference type="STRING" id="222891.NSE_0387"/>
<protein>
    <submittedName>
        <fullName evidence="1">Uncharacterized protein</fullName>
    </submittedName>
</protein>